<dbReference type="GO" id="GO:0006508">
    <property type="term" value="P:proteolysis"/>
    <property type="evidence" value="ECO:0007669"/>
    <property type="project" value="InterPro"/>
</dbReference>
<dbReference type="EMBL" id="UINC01040045">
    <property type="protein sequence ID" value="SVB39373.1"/>
    <property type="molecule type" value="Genomic_DNA"/>
</dbReference>
<dbReference type="AlphaFoldDB" id="A0A382DP15"/>
<gene>
    <name evidence="1" type="ORF">METZ01_LOCUS192227</name>
</gene>
<organism evidence="1">
    <name type="scientific">marine metagenome</name>
    <dbReference type="NCBI Taxonomy" id="408172"/>
    <lineage>
        <taxon>unclassified sequences</taxon>
        <taxon>metagenomes</taxon>
        <taxon>ecological metagenomes</taxon>
    </lineage>
</organism>
<dbReference type="Pfam" id="PF01244">
    <property type="entry name" value="Peptidase_M19"/>
    <property type="match status" value="1"/>
</dbReference>
<evidence type="ECO:0008006" key="2">
    <source>
        <dbReference type="Google" id="ProtNLM"/>
    </source>
</evidence>
<dbReference type="PANTHER" id="PTHR10443:SF12">
    <property type="entry name" value="DIPEPTIDASE"/>
    <property type="match status" value="1"/>
</dbReference>
<reference evidence="1" key="1">
    <citation type="submission" date="2018-05" db="EMBL/GenBank/DDBJ databases">
        <authorList>
            <person name="Lanie J.A."/>
            <person name="Ng W.-L."/>
            <person name="Kazmierczak K.M."/>
            <person name="Andrzejewski T.M."/>
            <person name="Davidsen T.M."/>
            <person name="Wayne K.J."/>
            <person name="Tettelin H."/>
            <person name="Glass J.I."/>
            <person name="Rusch D."/>
            <person name="Podicherti R."/>
            <person name="Tsui H.-C.T."/>
            <person name="Winkler M.E."/>
        </authorList>
    </citation>
    <scope>NUCLEOTIDE SEQUENCE</scope>
</reference>
<dbReference type="InterPro" id="IPR032466">
    <property type="entry name" value="Metal_Hydrolase"/>
</dbReference>
<name>A0A382DP15_9ZZZZ</name>
<proteinExistence type="predicted"/>
<dbReference type="PANTHER" id="PTHR10443">
    <property type="entry name" value="MICROSOMAL DIPEPTIDASE"/>
    <property type="match status" value="1"/>
</dbReference>
<evidence type="ECO:0000313" key="1">
    <source>
        <dbReference type="EMBL" id="SVB39373.1"/>
    </source>
</evidence>
<dbReference type="GO" id="GO:0070573">
    <property type="term" value="F:metallodipeptidase activity"/>
    <property type="evidence" value="ECO:0007669"/>
    <property type="project" value="InterPro"/>
</dbReference>
<dbReference type="PROSITE" id="PS51365">
    <property type="entry name" value="RENAL_DIPEPTIDASE_2"/>
    <property type="match status" value="1"/>
</dbReference>
<dbReference type="InterPro" id="IPR008257">
    <property type="entry name" value="Pept_M19"/>
</dbReference>
<protein>
    <recommendedName>
        <fullName evidence="2">Peptidase M19</fullName>
    </recommendedName>
</protein>
<dbReference type="Gene3D" id="3.20.20.140">
    <property type="entry name" value="Metal-dependent hydrolases"/>
    <property type="match status" value="1"/>
</dbReference>
<dbReference type="SUPFAM" id="SSF51556">
    <property type="entry name" value="Metallo-dependent hydrolases"/>
    <property type="match status" value="1"/>
</dbReference>
<accession>A0A382DP15</accession>
<sequence length="357" mass="39990">MLIIDGHLDLSWNALQGNRNLLNSVYTIRTQENKIPGKGRAQGTVAFPEMHKGRIGLSFVTLFARSTGQPTSYVDYESTTQSYGVARGQLSYYRALETEGHVRIVTNQTELDQQITEWEEWESEVDPNHTPPLGFVITMEGADPILTPGQLEEWKMDGLRILGLTHYGLGRYAGGTGTEVGLTDLGPPLLKEMERLGILLDLTHSSDQAFWESLEHYEGLVLASHNNCRALVSHQRQFDDQQLREIFQRNGVIGLAFDAWMLSPGWTIGESRNDSVTLNTVVDHIDYICQLAGNCRHAAIGTDLDGGYGREQSPSDLDTIADLQKLVGLLEKRSYNHDDIVAIMHGNWLRLLNQAWE</sequence>